<dbReference type="AlphaFoldDB" id="A0A917JTV2"/>
<dbReference type="PANTHER" id="PTHR33254">
    <property type="entry name" value="4-HYDROXY-4-METHYL-2-OXOGLUTARATE ALDOLASE 3-RELATED"/>
    <property type="match status" value="1"/>
</dbReference>
<dbReference type="Gene3D" id="3.50.30.40">
    <property type="entry name" value="Ribonuclease E inhibitor RraA/RraA-like"/>
    <property type="match status" value="1"/>
</dbReference>
<dbReference type="EMBL" id="BMPZ01000007">
    <property type="protein sequence ID" value="GGI86609.1"/>
    <property type="molecule type" value="Genomic_DNA"/>
</dbReference>
<evidence type="ECO:0000256" key="1">
    <source>
        <dbReference type="ARBA" id="ARBA00001342"/>
    </source>
</evidence>
<feature type="binding site" evidence="9">
    <location>
        <position position="97"/>
    </location>
    <ligand>
        <name>substrate</name>
    </ligand>
</feature>
<dbReference type="NCBIfam" id="NF009134">
    <property type="entry name" value="PRK12487.1"/>
    <property type="match status" value="1"/>
</dbReference>
<gene>
    <name evidence="11" type="ORF">GCM10009332_24980</name>
</gene>
<proteinExistence type="inferred from homology"/>
<dbReference type="EC" id="4.1.1.112" evidence="10"/>
<comment type="catalytic activity">
    <reaction evidence="8 10">
        <text>oxaloacetate + H(+) = pyruvate + CO2</text>
        <dbReference type="Rhea" id="RHEA:15641"/>
        <dbReference type="ChEBI" id="CHEBI:15361"/>
        <dbReference type="ChEBI" id="CHEBI:15378"/>
        <dbReference type="ChEBI" id="CHEBI:16452"/>
        <dbReference type="ChEBI" id="CHEBI:16526"/>
        <dbReference type="EC" id="4.1.1.112"/>
    </reaction>
</comment>
<dbReference type="Pfam" id="PF03737">
    <property type="entry name" value="RraA-like"/>
    <property type="match status" value="1"/>
</dbReference>
<protein>
    <recommendedName>
        <fullName evidence="10">4-hydroxy-4-methyl-2-oxoglutarate aldolase</fullName>
        <shortName evidence="10">HMG aldolase</shortName>
        <ecNumber evidence="10">4.1.1.112</ecNumber>
        <ecNumber evidence="10">4.1.3.17</ecNumber>
    </recommendedName>
    <alternativeName>
        <fullName evidence="10">Oxaloacetate decarboxylase</fullName>
    </alternativeName>
</protein>
<dbReference type="GO" id="GO:0008428">
    <property type="term" value="F:ribonuclease inhibitor activity"/>
    <property type="evidence" value="ECO:0007669"/>
    <property type="project" value="InterPro"/>
</dbReference>
<dbReference type="EC" id="4.1.3.17" evidence="10"/>
<evidence type="ECO:0000313" key="12">
    <source>
        <dbReference type="Proteomes" id="UP000613743"/>
    </source>
</evidence>
<dbReference type="GO" id="GO:0008948">
    <property type="term" value="F:oxaloacetate decarboxylase activity"/>
    <property type="evidence" value="ECO:0007669"/>
    <property type="project" value="UniProtKB-EC"/>
</dbReference>
<dbReference type="InterPro" id="IPR005493">
    <property type="entry name" value="RraA/RraA-like"/>
</dbReference>
<evidence type="ECO:0000256" key="2">
    <source>
        <dbReference type="ARBA" id="ARBA00001968"/>
    </source>
</evidence>
<comment type="similarity">
    <text evidence="3 10">Belongs to the class II aldolase/RraA-like family.</text>
</comment>
<keyword evidence="6 10" id="KW-0456">Lyase</keyword>
<dbReference type="NCBIfam" id="NF006875">
    <property type="entry name" value="PRK09372.1"/>
    <property type="match status" value="1"/>
</dbReference>
<evidence type="ECO:0000256" key="3">
    <source>
        <dbReference type="ARBA" id="ARBA00008621"/>
    </source>
</evidence>
<dbReference type="InterPro" id="IPR036704">
    <property type="entry name" value="RraA/RraA-like_sf"/>
</dbReference>
<evidence type="ECO:0000256" key="9">
    <source>
        <dbReference type="PIRSR" id="PIRSR605493-1"/>
    </source>
</evidence>
<evidence type="ECO:0000313" key="11">
    <source>
        <dbReference type="EMBL" id="GGI86609.1"/>
    </source>
</evidence>
<keyword evidence="12" id="KW-1185">Reference proteome</keyword>
<dbReference type="SUPFAM" id="SSF89562">
    <property type="entry name" value="RraA-like"/>
    <property type="match status" value="1"/>
</dbReference>
<sequence>MLDLLPDLFDRYSEQLTILPPLFSQYGGKSIFFGEVFTVKCFEDNSKVKQVLNEPGLNRVLVVDGGGSKRRALLGDLIAESAVKNGWQGVIIYGFVRDVGTLKTMKLGVQALGAVPIKTERKNQGELNIPINIESNHIKPGMWVYADDNGIAFSASELSLSFLEQD</sequence>
<evidence type="ECO:0000256" key="8">
    <source>
        <dbReference type="ARBA" id="ARBA00047973"/>
    </source>
</evidence>
<comment type="caution">
    <text evidence="11">The sequence shown here is derived from an EMBL/GenBank/DDBJ whole genome shotgun (WGS) entry which is preliminary data.</text>
</comment>
<dbReference type="NCBIfam" id="TIGR01935">
    <property type="entry name" value="NOT-MenG"/>
    <property type="match status" value="1"/>
</dbReference>
<dbReference type="InterPro" id="IPR010203">
    <property type="entry name" value="RraA"/>
</dbReference>
<comment type="function">
    <text evidence="7 10">Catalyzes the aldol cleavage of 4-hydroxy-4-methyl-2-oxoglutarate (HMG) into 2 molecules of pyruvate. Also contains a secondary oxaloacetate (OAA) decarboxylase activity due to the common pyruvate enolate transition state formed following C-C bond cleavage in the retro-aldol and decarboxylation reactions.</text>
</comment>
<evidence type="ECO:0000256" key="5">
    <source>
        <dbReference type="ARBA" id="ARBA00022723"/>
    </source>
</evidence>
<keyword evidence="5 9" id="KW-0479">Metal-binding</keyword>
<name>A0A917JTV2_9GAMM</name>
<keyword evidence="9" id="KW-0460">Magnesium</keyword>
<feature type="binding site" evidence="9">
    <location>
        <begin position="75"/>
        <end position="78"/>
    </location>
    <ligand>
        <name>substrate</name>
    </ligand>
</feature>
<reference evidence="11" key="1">
    <citation type="journal article" date="2014" name="Int. J. Syst. Evol. Microbiol.">
        <title>Complete genome sequence of Corynebacterium casei LMG S-19264T (=DSM 44701T), isolated from a smear-ripened cheese.</title>
        <authorList>
            <consortium name="US DOE Joint Genome Institute (JGI-PGF)"/>
            <person name="Walter F."/>
            <person name="Albersmeier A."/>
            <person name="Kalinowski J."/>
            <person name="Ruckert C."/>
        </authorList>
    </citation>
    <scope>NUCLEOTIDE SEQUENCE</scope>
    <source>
        <strain evidence="11">JCM 30804</strain>
    </source>
</reference>
<evidence type="ECO:0000256" key="7">
    <source>
        <dbReference type="ARBA" id="ARBA00025046"/>
    </source>
</evidence>
<dbReference type="GO" id="GO:0051252">
    <property type="term" value="P:regulation of RNA metabolic process"/>
    <property type="evidence" value="ECO:0007669"/>
    <property type="project" value="InterPro"/>
</dbReference>
<comment type="cofactor">
    <cofactor evidence="2 10">
        <name>a divalent metal cation</name>
        <dbReference type="ChEBI" id="CHEBI:60240"/>
    </cofactor>
</comment>
<comment type="subunit">
    <text evidence="4 10">Homotrimer.</text>
</comment>
<reference evidence="11" key="2">
    <citation type="submission" date="2020-09" db="EMBL/GenBank/DDBJ databases">
        <authorList>
            <person name="Sun Q."/>
            <person name="Ohkuma M."/>
        </authorList>
    </citation>
    <scope>NUCLEOTIDE SEQUENCE</scope>
    <source>
        <strain evidence="11">JCM 30804</strain>
    </source>
</reference>
<dbReference type="RefSeq" id="WP_188921436.1">
    <property type="nucleotide sequence ID" value="NZ_BMPZ01000007.1"/>
</dbReference>
<organism evidence="11 12">
    <name type="scientific">Shewanella gelidii</name>
    <dbReference type="NCBI Taxonomy" id="1642821"/>
    <lineage>
        <taxon>Bacteria</taxon>
        <taxon>Pseudomonadati</taxon>
        <taxon>Pseudomonadota</taxon>
        <taxon>Gammaproteobacteria</taxon>
        <taxon>Alteromonadales</taxon>
        <taxon>Shewanellaceae</taxon>
        <taxon>Shewanella</taxon>
    </lineage>
</organism>
<dbReference type="CDD" id="cd16841">
    <property type="entry name" value="RraA_family"/>
    <property type="match status" value="1"/>
</dbReference>
<dbReference type="GO" id="GO:0047443">
    <property type="term" value="F:4-hydroxy-4-methyl-2-oxoglutarate aldolase activity"/>
    <property type="evidence" value="ECO:0007669"/>
    <property type="project" value="UniProtKB-EC"/>
</dbReference>
<evidence type="ECO:0000256" key="4">
    <source>
        <dbReference type="ARBA" id="ARBA00011233"/>
    </source>
</evidence>
<feature type="binding site" evidence="9">
    <location>
        <position position="98"/>
    </location>
    <ligand>
        <name>Mg(2+)</name>
        <dbReference type="ChEBI" id="CHEBI:18420"/>
    </ligand>
</feature>
<dbReference type="GO" id="GO:0046872">
    <property type="term" value="F:metal ion binding"/>
    <property type="evidence" value="ECO:0007669"/>
    <property type="project" value="UniProtKB-KW"/>
</dbReference>
<comment type="cofactor">
    <cofactor evidence="9">
        <name>Mg(2+)</name>
        <dbReference type="ChEBI" id="CHEBI:18420"/>
    </cofactor>
</comment>
<evidence type="ECO:0000256" key="10">
    <source>
        <dbReference type="RuleBase" id="RU004338"/>
    </source>
</evidence>
<dbReference type="Proteomes" id="UP000613743">
    <property type="component" value="Unassembled WGS sequence"/>
</dbReference>
<dbReference type="PANTHER" id="PTHR33254:SF4">
    <property type="entry name" value="4-HYDROXY-4-METHYL-2-OXOGLUTARATE ALDOLASE 3-RELATED"/>
    <property type="match status" value="1"/>
</dbReference>
<accession>A0A917JTV2</accession>
<comment type="catalytic activity">
    <reaction evidence="1 10">
        <text>4-hydroxy-4-methyl-2-oxoglutarate = 2 pyruvate</text>
        <dbReference type="Rhea" id="RHEA:22748"/>
        <dbReference type="ChEBI" id="CHEBI:15361"/>
        <dbReference type="ChEBI" id="CHEBI:58276"/>
        <dbReference type="EC" id="4.1.3.17"/>
    </reaction>
</comment>
<evidence type="ECO:0000256" key="6">
    <source>
        <dbReference type="ARBA" id="ARBA00023239"/>
    </source>
</evidence>